<dbReference type="SUPFAM" id="SSF48371">
    <property type="entry name" value="ARM repeat"/>
    <property type="match status" value="1"/>
</dbReference>
<evidence type="ECO:0000313" key="2">
    <source>
        <dbReference type="Proteomes" id="UP001162131"/>
    </source>
</evidence>
<accession>A0AAU9JJQ9</accession>
<dbReference type="Proteomes" id="UP001162131">
    <property type="component" value="Unassembled WGS sequence"/>
</dbReference>
<protein>
    <submittedName>
        <fullName evidence="1">Uncharacterized protein</fullName>
    </submittedName>
</protein>
<dbReference type="EMBL" id="CAJZBQ010000039">
    <property type="protein sequence ID" value="CAG9325880.1"/>
    <property type="molecule type" value="Genomic_DNA"/>
</dbReference>
<reference evidence="1" key="1">
    <citation type="submission" date="2021-09" db="EMBL/GenBank/DDBJ databases">
        <authorList>
            <consortium name="AG Swart"/>
            <person name="Singh M."/>
            <person name="Singh A."/>
            <person name="Seah K."/>
            <person name="Emmerich C."/>
        </authorList>
    </citation>
    <scope>NUCLEOTIDE SEQUENCE</scope>
    <source>
        <strain evidence="1">ATCC30299</strain>
    </source>
</reference>
<evidence type="ECO:0000313" key="1">
    <source>
        <dbReference type="EMBL" id="CAG9325880.1"/>
    </source>
</evidence>
<keyword evidence="2" id="KW-1185">Reference proteome</keyword>
<name>A0AAU9JJQ9_9CILI</name>
<comment type="caution">
    <text evidence="1">The sequence shown here is derived from an EMBL/GenBank/DDBJ whole genome shotgun (WGS) entry which is preliminary data.</text>
</comment>
<sequence>MDAEIQQLANEFLYAIHNLKSKSDEEVQTSLQLIQQILSLHFAIPESFSKQIFIQLGFLKKKSKHSDTLIRALQIESVLLTNYDSSWLNENSQESEMHVTILLSGIIKLAEESDSRVRKEAWSTLNSFFTVISQQEIIKKCYPGIMKCLISEVERFNNQGLGTSKYAFGITIEVLIKVLEYISDRNNDEWTIFAKEKCKGFISSLSKELISIVASNYDYSKEIMLDLLKFLLENLKETLDLNFKEILKCYILISADLEVFPFLSLIDKNDLYSISYSLLKSLILITDISMKKRSMNSLVYSLQLLGDSLPYFLTRKANEIVSIIKQIIKFSVSVLREFSLKNVIEYCERDENCHKSLEKLLTIIVKYEIFDQLIEEQSEGQRKLAKNNDFGIADDLLKIAYLLSFSWPQNSIYILKELTIKSCETENKFIIRSLLLQLTLKHSKEMELTDILDSIMLTYEESTKESCLNLIETISKEKNFESINEMIKKEYSSLKQSMIAKIKIFGIDQIKSALLCLLEISQNVDLLTDSLLACLQKFDKSYQIMDVKTKLGYIELFSMLVPYIREFQISEKIQNANLIRSILMRLKLFLALKMNQLENRKLIMATINFYISSVPCLSNFPIEIDRLDKSPFAIEEGLNVTIPNALTEISYEYFPSLVFCMKSLADSNCFGISLAILNLFSLISQKNPEFFVTESRFSKRIFPNIKIIMLQPHSDQSYKSRLYREIVDLIKLLDRKCIDEIKPEIIGCSKYLINSQFEEIKAIGEELNSYVLSS</sequence>
<dbReference type="AlphaFoldDB" id="A0AAU9JJQ9"/>
<gene>
    <name evidence="1" type="ORF">BSTOLATCC_MIC39663</name>
</gene>
<dbReference type="InterPro" id="IPR016024">
    <property type="entry name" value="ARM-type_fold"/>
</dbReference>
<organism evidence="1 2">
    <name type="scientific">Blepharisma stoltei</name>
    <dbReference type="NCBI Taxonomy" id="1481888"/>
    <lineage>
        <taxon>Eukaryota</taxon>
        <taxon>Sar</taxon>
        <taxon>Alveolata</taxon>
        <taxon>Ciliophora</taxon>
        <taxon>Postciliodesmatophora</taxon>
        <taxon>Heterotrichea</taxon>
        <taxon>Heterotrichida</taxon>
        <taxon>Blepharismidae</taxon>
        <taxon>Blepharisma</taxon>
    </lineage>
</organism>
<proteinExistence type="predicted"/>
<dbReference type="InterPro" id="IPR011989">
    <property type="entry name" value="ARM-like"/>
</dbReference>
<dbReference type="Gene3D" id="1.25.10.10">
    <property type="entry name" value="Leucine-rich Repeat Variant"/>
    <property type="match status" value="1"/>
</dbReference>